<organism evidence="5 6">
    <name type="scientific">Verticillium dahliae (strain VdLs.17 / ATCC MYA-4575 / FGSC 10137)</name>
    <name type="common">Verticillium wilt</name>
    <dbReference type="NCBI Taxonomy" id="498257"/>
    <lineage>
        <taxon>Eukaryota</taxon>
        <taxon>Fungi</taxon>
        <taxon>Dikarya</taxon>
        <taxon>Ascomycota</taxon>
        <taxon>Pezizomycotina</taxon>
        <taxon>Sordariomycetes</taxon>
        <taxon>Hypocreomycetidae</taxon>
        <taxon>Glomerellales</taxon>
        <taxon>Plectosphaerellaceae</taxon>
        <taxon>Verticillium</taxon>
    </lineage>
</organism>
<dbReference type="PANTHER" id="PTHR37534:SF23">
    <property type="entry name" value="ZN(II)2CYS6 TRANSCRIPTION FACTOR (EUROFUNG)"/>
    <property type="match status" value="1"/>
</dbReference>
<dbReference type="RefSeq" id="XP_009655090.1">
    <property type="nucleotide sequence ID" value="XM_009656795.1"/>
</dbReference>
<dbReference type="GO" id="GO:0000981">
    <property type="term" value="F:DNA-binding transcription factor activity, RNA polymerase II-specific"/>
    <property type="evidence" value="ECO:0007669"/>
    <property type="project" value="InterPro"/>
</dbReference>
<feature type="compositionally biased region" description="Polar residues" evidence="3">
    <location>
        <begin position="157"/>
        <end position="175"/>
    </location>
</feature>
<proteinExistence type="predicted"/>
<dbReference type="SUPFAM" id="SSF57701">
    <property type="entry name" value="Zn2/Cys6 DNA-binding domain"/>
    <property type="match status" value="1"/>
</dbReference>
<dbReference type="GO" id="GO:0000976">
    <property type="term" value="F:transcription cis-regulatory region binding"/>
    <property type="evidence" value="ECO:0007669"/>
    <property type="project" value="TreeGrafter"/>
</dbReference>
<evidence type="ECO:0000313" key="5">
    <source>
        <dbReference type="EMBL" id="EGY18832.1"/>
    </source>
</evidence>
<feature type="region of interest" description="Disordered" evidence="3">
    <location>
        <begin position="1"/>
        <end position="43"/>
    </location>
</feature>
<dbReference type="InterPro" id="IPR001138">
    <property type="entry name" value="Zn2Cys6_DnaBD"/>
</dbReference>
<feature type="region of interest" description="Disordered" evidence="3">
    <location>
        <begin position="157"/>
        <end position="176"/>
    </location>
</feature>
<feature type="region of interest" description="Disordered" evidence="3">
    <location>
        <begin position="563"/>
        <end position="630"/>
    </location>
</feature>
<dbReference type="GO" id="GO:0008270">
    <property type="term" value="F:zinc ion binding"/>
    <property type="evidence" value="ECO:0007669"/>
    <property type="project" value="InterPro"/>
</dbReference>
<feature type="region of interest" description="Disordered" evidence="3">
    <location>
        <begin position="102"/>
        <end position="134"/>
    </location>
</feature>
<dbReference type="Pfam" id="PF00172">
    <property type="entry name" value="Zn_clus"/>
    <property type="match status" value="1"/>
</dbReference>
<dbReference type="HOGENOM" id="CLU_006603_0_0_1"/>
<dbReference type="AlphaFoldDB" id="G2XG13"/>
<dbReference type="eggNOG" id="ENOG502QT9U">
    <property type="taxonomic scope" value="Eukaryota"/>
</dbReference>
<dbReference type="Pfam" id="PF11951">
    <property type="entry name" value="Fungal_trans_2"/>
    <property type="match status" value="1"/>
</dbReference>
<feature type="compositionally biased region" description="Basic and acidic residues" evidence="3">
    <location>
        <begin position="11"/>
        <end position="23"/>
    </location>
</feature>
<dbReference type="KEGG" id="vda:VDAG_08992"/>
<feature type="region of interest" description="Disordered" evidence="3">
    <location>
        <begin position="197"/>
        <end position="228"/>
    </location>
</feature>
<dbReference type="Proteomes" id="UP000001611">
    <property type="component" value="Chromosome 5"/>
</dbReference>
<dbReference type="EMBL" id="DS572718">
    <property type="protein sequence ID" value="EGY18832.1"/>
    <property type="molecule type" value="Genomic_DNA"/>
</dbReference>
<protein>
    <recommendedName>
        <fullName evidence="4">Zn(2)-C6 fungal-type domain-containing protein</fullName>
    </recommendedName>
</protein>
<evidence type="ECO:0000256" key="3">
    <source>
        <dbReference type="SAM" id="MobiDB-lite"/>
    </source>
</evidence>
<feature type="compositionally biased region" description="Pro residues" evidence="3">
    <location>
        <begin position="583"/>
        <end position="598"/>
    </location>
</feature>
<dbReference type="InParanoid" id="G2XG13"/>
<dbReference type="InterPro" id="IPR036864">
    <property type="entry name" value="Zn2-C6_fun-type_DNA-bd_sf"/>
</dbReference>
<evidence type="ECO:0000259" key="4">
    <source>
        <dbReference type="PROSITE" id="PS50048"/>
    </source>
</evidence>
<gene>
    <name evidence="5" type="ORF">VDAG_08992</name>
</gene>
<dbReference type="PROSITE" id="PS50048">
    <property type="entry name" value="ZN2_CY6_FUNGAL_2"/>
    <property type="match status" value="1"/>
</dbReference>
<evidence type="ECO:0000256" key="1">
    <source>
        <dbReference type="ARBA" id="ARBA00004123"/>
    </source>
</evidence>
<keyword evidence="2" id="KW-0539">Nucleus</keyword>
<dbReference type="GeneID" id="20710455"/>
<feature type="domain" description="Zn(2)-C6 fungal-type" evidence="4">
    <location>
        <begin position="46"/>
        <end position="74"/>
    </location>
</feature>
<dbReference type="SMART" id="SM00066">
    <property type="entry name" value="GAL4"/>
    <property type="match status" value="1"/>
</dbReference>
<dbReference type="Gene3D" id="4.10.240.10">
    <property type="entry name" value="Zn(2)-C6 fungal-type DNA-binding domain"/>
    <property type="match status" value="1"/>
</dbReference>
<keyword evidence="6" id="KW-1185">Reference proteome</keyword>
<dbReference type="InterPro" id="IPR021858">
    <property type="entry name" value="Fun_TF"/>
</dbReference>
<dbReference type="GO" id="GO:0045944">
    <property type="term" value="P:positive regulation of transcription by RNA polymerase II"/>
    <property type="evidence" value="ECO:0007669"/>
    <property type="project" value="TreeGrafter"/>
</dbReference>
<dbReference type="PANTHER" id="PTHR37534">
    <property type="entry name" value="TRANSCRIPTIONAL ACTIVATOR PROTEIN UGA3"/>
    <property type="match status" value="1"/>
</dbReference>
<name>G2XG13_VERDV</name>
<evidence type="ECO:0000256" key="2">
    <source>
        <dbReference type="ARBA" id="ARBA00023242"/>
    </source>
</evidence>
<dbReference type="CDD" id="cd00067">
    <property type="entry name" value="GAL4"/>
    <property type="match status" value="1"/>
</dbReference>
<feature type="compositionally biased region" description="Polar residues" evidence="3">
    <location>
        <begin position="103"/>
        <end position="121"/>
    </location>
</feature>
<dbReference type="OrthoDB" id="5391043at2759"/>
<comment type="subcellular location">
    <subcellularLocation>
        <location evidence="1">Nucleus</location>
    </subcellularLocation>
</comment>
<dbReference type="OMA" id="IAGIWMN"/>
<reference evidence="5 6" key="1">
    <citation type="submission" date="2008-03" db="EMBL/GenBank/DDBJ databases">
        <title>The Genome Sequence of Verticillium dahliae VdLs.17.</title>
        <authorList>
            <consortium name="The Broad Institute Genome Sequencing Platform"/>
            <person name="Ma L.-J.J."/>
            <person name="Klosterman S.J."/>
            <person name="Subbarao K."/>
            <person name="Dobinson K."/>
            <person name="Veronese P."/>
            <person name="Kang S."/>
            <person name="Gold S.E."/>
            <person name="Young S."/>
            <person name="Jaffe D."/>
            <person name="Gnerre S."/>
            <person name="Berlin A."/>
            <person name="Heiman D."/>
            <person name="Hepburn T."/>
            <person name="Sykes S."/>
            <person name="Alvarado L."/>
            <person name="Kodira C.D."/>
            <person name="Lander E."/>
            <person name="Galagan J."/>
            <person name="Nusbaum C."/>
            <person name="Birren B."/>
        </authorList>
    </citation>
    <scope>NUCLEOTIDE SEQUENCE [LARGE SCALE GENOMIC DNA]</scope>
    <source>
        <strain evidence="6">VdLs.17 / ATCC MYA-4575 / FGSC 10137</strain>
    </source>
</reference>
<dbReference type="GO" id="GO:0005634">
    <property type="term" value="C:nucleus"/>
    <property type="evidence" value="ECO:0007669"/>
    <property type="project" value="UniProtKB-SubCell"/>
</dbReference>
<accession>G2XG13</accession>
<dbReference type="PROSITE" id="PS00463">
    <property type="entry name" value="ZN2_CY6_FUNGAL_1"/>
    <property type="match status" value="1"/>
</dbReference>
<evidence type="ECO:0000313" key="6">
    <source>
        <dbReference type="Proteomes" id="UP000001611"/>
    </source>
</evidence>
<sequence length="882" mass="98246">MDSSASSAAQEAKETPIKPPADDRDNDDQDEAARKKAAVRKRTKTGCLTCRKRRIKCDEGRPICNNCTKSKRNCEGYNQRVIFKDPLGAFQNGSFGPVVYPPESTQQQNLVSHGNQQSKPSSHAPPLAAIAPKPPMTLDFQNYPPVPYGESYQAYQQHQPSAAASSTYSFNQGSYEQPPVPANTAYIAPVASVHQQRKHSEGQQYLPSPAKEEDGFHGFGDSSHTQTKSYAAQNEVAASGPGFQDTEVPMDEVQERTQWEHVYSDEDASMGESEDEFEALPRESTYGTLVQSHMDGPLDGFGTEMRTFTAFANDETLTSYIPQAINSPLNDTSSGHRLTILDTFPIVAFHHPALLQSMLAIGSLQIARLKALPPTAAMKHYHLAIRRIARNVRSHTKRTQPATLASTLLLAFFEVWNSDHSNWCQHLLGARLLFKEIPFRDMTRNILPLKRARRAMFEQERNQPLDPFFMGHDNGEADKIDLDDLDLGFLSEITGQNVDYEEGTTLSGLYYTDRDIEQYEHLRDLFWWYSKMDVYQGLLSGGKPFALREHRWEGWRQWVSRCTSWRTPGGPPGGPPGMAGGPPRGPPGGPPGGSPPMFPGMLPNVGKTSLPMGFSPPREGSPPKENPDEIDLESGTAEAMREWEAIRAAFETLRARFGPEFEPLGPEYADRRDSPFGPTLQYRTFSVAGVWLNYYMCLIHLYRTHPMMPPAAMIAQGIQARHTAHFAQEIGRIAAGLCDDLRDVTEISTLVGAALVECSLPLFVSGIQFQDDVQRKWIIKRLHDIARLTGWQSARMIAEGCESGWRKAAEMGRGPPYTRDPNLMNEIPKSMIRGPPKIMARIEKLDSDDAKLAVARSERAAYAIGLIGIEQELSRLDLKEGN</sequence>